<gene>
    <name evidence="4" type="ORF">Ctob_016028</name>
</gene>
<comment type="caution">
    <text evidence="4">The sequence shown here is derived from an EMBL/GenBank/DDBJ whole genome shotgun (WGS) entry which is preliminary data.</text>
</comment>
<feature type="domain" description="DUF2786" evidence="2">
    <location>
        <begin position="41"/>
        <end position="80"/>
    </location>
</feature>
<name>A0A0M0LSD1_9EUKA</name>
<evidence type="ECO:0000313" key="4">
    <source>
        <dbReference type="EMBL" id="KOO53822.1"/>
    </source>
</evidence>
<evidence type="ECO:0000259" key="3">
    <source>
        <dbReference type="Pfam" id="PF23771"/>
    </source>
</evidence>
<proteinExistence type="predicted"/>
<dbReference type="Pfam" id="PF10979">
    <property type="entry name" value="DUF2786"/>
    <property type="match status" value="1"/>
</dbReference>
<dbReference type="Pfam" id="PF23771">
    <property type="entry name" value="DUF7168"/>
    <property type="match status" value="1"/>
</dbReference>
<reference evidence="5" key="1">
    <citation type="journal article" date="2015" name="PLoS Genet.">
        <title>Genome Sequence and Transcriptome Analyses of Chrysochromulina tobin: Metabolic Tools for Enhanced Algal Fitness in the Prominent Order Prymnesiales (Haptophyceae).</title>
        <authorList>
            <person name="Hovde B.T."/>
            <person name="Deodato C.R."/>
            <person name="Hunsperger H.M."/>
            <person name="Ryken S.A."/>
            <person name="Yost W."/>
            <person name="Jha R.K."/>
            <person name="Patterson J."/>
            <person name="Monnat R.J. Jr."/>
            <person name="Barlow S.B."/>
            <person name="Starkenburg S.R."/>
            <person name="Cattolico R.A."/>
        </authorList>
    </citation>
    <scope>NUCLEOTIDE SEQUENCE</scope>
    <source>
        <strain evidence="5">CCMP291</strain>
    </source>
</reference>
<dbReference type="InterPro" id="IPR024498">
    <property type="entry name" value="DUF2786"/>
</dbReference>
<keyword evidence="5" id="KW-1185">Reference proteome</keyword>
<dbReference type="Proteomes" id="UP000037460">
    <property type="component" value="Unassembled WGS sequence"/>
</dbReference>
<protein>
    <submittedName>
        <fullName evidence="4">Uncharacterized protein</fullName>
    </submittedName>
</protein>
<feature type="region of interest" description="Disordered" evidence="1">
    <location>
        <begin position="1"/>
        <end position="35"/>
    </location>
</feature>
<feature type="domain" description="DUF7168" evidence="3">
    <location>
        <begin position="106"/>
        <end position="244"/>
    </location>
</feature>
<dbReference type="EMBL" id="JWZX01000045">
    <property type="protein sequence ID" value="KOO53822.1"/>
    <property type="molecule type" value="Genomic_DNA"/>
</dbReference>
<evidence type="ECO:0000256" key="1">
    <source>
        <dbReference type="SAM" id="MobiDB-lite"/>
    </source>
</evidence>
<dbReference type="OrthoDB" id="1888118at2759"/>
<evidence type="ECO:0000313" key="5">
    <source>
        <dbReference type="Proteomes" id="UP000037460"/>
    </source>
</evidence>
<organism evidence="4 5">
    <name type="scientific">Chrysochromulina tobinii</name>
    <dbReference type="NCBI Taxonomy" id="1460289"/>
    <lineage>
        <taxon>Eukaryota</taxon>
        <taxon>Haptista</taxon>
        <taxon>Haptophyta</taxon>
        <taxon>Prymnesiophyceae</taxon>
        <taxon>Prymnesiales</taxon>
        <taxon>Chrysochromulinaceae</taxon>
        <taxon>Chrysochromulina</taxon>
    </lineage>
</organism>
<dbReference type="AlphaFoldDB" id="A0A0M0LSD1"/>
<sequence length="256" mass="27682">MEAVLEDDVEVRGVSESGAGGAGSSSGHAHAHPSDDDALIKIKERIRKMLSLGLHAETGEAEAEASMRMAEKLLSKHNLRQADVLHEDHVPVGLRAGKAVVHLRSTKDHSPCQTRRWMQTLCTAVTTNFECSAYFNSHGQAGGRFRPVCDFTFYGIGTNASLAAFAFAAAFNRIAILSAAHVLPPDEYETKKRRGIVRCGSKGAYTSAARESYRVGLARGLYDAVLGAKKTKELETTRRLELARSKASPLIASDCL</sequence>
<accession>A0A0M0LSD1</accession>
<evidence type="ECO:0000259" key="2">
    <source>
        <dbReference type="Pfam" id="PF10979"/>
    </source>
</evidence>
<dbReference type="InterPro" id="IPR055592">
    <property type="entry name" value="DUF7168"/>
</dbReference>